<evidence type="ECO:0000256" key="2">
    <source>
        <dbReference type="ARBA" id="ARBA00023125"/>
    </source>
</evidence>
<dbReference type="OrthoDB" id="9814495at2"/>
<evidence type="ECO:0000256" key="1">
    <source>
        <dbReference type="ARBA" id="ARBA00022553"/>
    </source>
</evidence>
<dbReference type="Proteomes" id="UP000294599">
    <property type="component" value="Unassembled WGS sequence"/>
</dbReference>
<dbReference type="InterPro" id="IPR051015">
    <property type="entry name" value="EvgA-like"/>
</dbReference>
<dbReference type="GO" id="GO:0003677">
    <property type="term" value="F:DNA binding"/>
    <property type="evidence" value="ECO:0007669"/>
    <property type="project" value="UniProtKB-KW"/>
</dbReference>
<dbReference type="PROSITE" id="PS50110">
    <property type="entry name" value="RESPONSE_REGULATORY"/>
    <property type="match status" value="1"/>
</dbReference>
<sequence length="221" mass="23773">MTTVLIADDHPLFRRALAQTVREQVGNAVVLEAGTLDEAVASLRHPGDVDLVLLDLHMPGSRGLMGLAALRAEFPAVAMVMISAHDDPRTVARALECGAMGFIPKSASPEQLGEALAAVLDCRDYLPDGLRREIEALKRSGGDDDGVTRRLASLSPQQHRVLALVAEGRLNKQIADVLGIQERTVKAHLTVIFERLGVRNRTQAGVLLRSLELADPSRDAG</sequence>
<dbReference type="AlphaFoldDB" id="A0A4S3KZ97"/>
<dbReference type="SMART" id="SM00448">
    <property type="entry name" value="REC"/>
    <property type="match status" value="1"/>
</dbReference>
<dbReference type="Gene3D" id="1.10.10.10">
    <property type="entry name" value="Winged helix-like DNA-binding domain superfamily/Winged helix DNA-binding domain"/>
    <property type="match status" value="1"/>
</dbReference>
<evidence type="ECO:0000256" key="3">
    <source>
        <dbReference type="PROSITE-ProRule" id="PRU00169"/>
    </source>
</evidence>
<keyword evidence="7" id="KW-1185">Reference proteome</keyword>
<protein>
    <submittedName>
        <fullName evidence="6">LuxR family two component transcriptional regulator</fullName>
    </submittedName>
</protein>
<dbReference type="SUPFAM" id="SSF52172">
    <property type="entry name" value="CheY-like"/>
    <property type="match status" value="1"/>
</dbReference>
<dbReference type="Pfam" id="PF00072">
    <property type="entry name" value="Response_reg"/>
    <property type="match status" value="1"/>
</dbReference>
<feature type="domain" description="Response regulatory" evidence="5">
    <location>
        <begin position="3"/>
        <end position="120"/>
    </location>
</feature>
<dbReference type="InterPro" id="IPR000792">
    <property type="entry name" value="Tscrpt_reg_LuxR_C"/>
</dbReference>
<evidence type="ECO:0000313" key="6">
    <source>
        <dbReference type="EMBL" id="TCS96369.1"/>
    </source>
</evidence>
<dbReference type="GO" id="GO:0006355">
    <property type="term" value="P:regulation of DNA-templated transcription"/>
    <property type="evidence" value="ECO:0007669"/>
    <property type="project" value="InterPro"/>
</dbReference>
<dbReference type="RefSeq" id="WP_123522241.1">
    <property type="nucleotide sequence ID" value="NZ_JBHLWF010000012.1"/>
</dbReference>
<dbReference type="CDD" id="cd17535">
    <property type="entry name" value="REC_NarL-like"/>
    <property type="match status" value="1"/>
</dbReference>
<evidence type="ECO:0000313" key="7">
    <source>
        <dbReference type="Proteomes" id="UP000294599"/>
    </source>
</evidence>
<keyword evidence="2" id="KW-0238">DNA-binding</keyword>
<dbReference type="SMART" id="SM00421">
    <property type="entry name" value="HTH_LUXR"/>
    <property type="match status" value="1"/>
</dbReference>
<proteinExistence type="predicted"/>
<dbReference type="Gene3D" id="3.40.50.2300">
    <property type="match status" value="1"/>
</dbReference>
<dbReference type="InterPro" id="IPR016032">
    <property type="entry name" value="Sig_transdc_resp-reg_C-effctor"/>
</dbReference>
<gene>
    <name evidence="6" type="ORF">EDC25_11557</name>
</gene>
<dbReference type="GO" id="GO:0000160">
    <property type="term" value="P:phosphorelay signal transduction system"/>
    <property type="evidence" value="ECO:0007669"/>
    <property type="project" value="InterPro"/>
</dbReference>
<dbReference type="PROSITE" id="PS50043">
    <property type="entry name" value="HTH_LUXR_2"/>
    <property type="match status" value="1"/>
</dbReference>
<dbReference type="InterPro" id="IPR011006">
    <property type="entry name" value="CheY-like_superfamily"/>
</dbReference>
<dbReference type="PANTHER" id="PTHR45566:SF1">
    <property type="entry name" value="HTH-TYPE TRANSCRIPTIONAL REGULATOR YHJB-RELATED"/>
    <property type="match status" value="1"/>
</dbReference>
<accession>A0A4S3KZ97</accession>
<dbReference type="PRINTS" id="PR00038">
    <property type="entry name" value="HTHLUXR"/>
</dbReference>
<dbReference type="InterPro" id="IPR001789">
    <property type="entry name" value="Sig_transdc_resp-reg_receiver"/>
</dbReference>
<dbReference type="InterPro" id="IPR036388">
    <property type="entry name" value="WH-like_DNA-bd_sf"/>
</dbReference>
<dbReference type="Pfam" id="PF00196">
    <property type="entry name" value="GerE"/>
    <property type="match status" value="1"/>
</dbReference>
<organism evidence="6 7">
    <name type="scientific">Pseudofulvimonas gallinarii</name>
    <dbReference type="NCBI Taxonomy" id="634155"/>
    <lineage>
        <taxon>Bacteria</taxon>
        <taxon>Pseudomonadati</taxon>
        <taxon>Pseudomonadota</taxon>
        <taxon>Gammaproteobacteria</taxon>
        <taxon>Lysobacterales</taxon>
        <taxon>Rhodanobacteraceae</taxon>
        <taxon>Pseudofulvimonas</taxon>
    </lineage>
</organism>
<dbReference type="EMBL" id="SMAF01000015">
    <property type="protein sequence ID" value="TCS96369.1"/>
    <property type="molecule type" value="Genomic_DNA"/>
</dbReference>
<dbReference type="CDD" id="cd06170">
    <property type="entry name" value="LuxR_C_like"/>
    <property type="match status" value="1"/>
</dbReference>
<evidence type="ECO:0000259" key="5">
    <source>
        <dbReference type="PROSITE" id="PS50110"/>
    </source>
</evidence>
<feature type="domain" description="HTH luxR-type" evidence="4">
    <location>
        <begin position="147"/>
        <end position="212"/>
    </location>
</feature>
<reference evidence="6 7" key="1">
    <citation type="submission" date="2019-03" db="EMBL/GenBank/DDBJ databases">
        <title>Genomic Encyclopedia of Type Strains, Phase IV (KMG-IV): sequencing the most valuable type-strain genomes for metagenomic binning, comparative biology and taxonomic classification.</title>
        <authorList>
            <person name="Goeker M."/>
        </authorList>
    </citation>
    <scope>NUCLEOTIDE SEQUENCE [LARGE SCALE GENOMIC DNA]</scope>
    <source>
        <strain evidence="6 7">DSM 21944</strain>
    </source>
</reference>
<dbReference type="InterPro" id="IPR058245">
    <property type="entry name" value="NreC/VraR/RcsB-like_REC"/>
</dbReference>
<comment type="caution">
    <text evidence="6">The sequence shown here is derived from an EMBL/GenBank/DDBJ whole genome shotgun (WGS) entry which is preliminary data.</text>
</comment>
<feature type="modified residue" description="4-aspartylphosphate" evidence="3">
    <location>
        <position position="55"/>
    </location>
</feature>
<dbReference type="PANTHER" id="PTHR45566">
    <property type="entry name" value="HTH-TYPE TRANSCRIPTIONAL REGULATOR YHJB-RELATED"/>
    <property type="match status" value="1"/>
</dbReference>
<dbReference type="SUPFAM" id="SSF46894">
    <property type="entry name" value="C-terminal effector domain of the bipartite response regulators"/>
    <property type="match status" value="1"/>
</dbReference>
<name>A0A4S3KZ97_9GAMM</name>
<keyword evidence="1 3" id="KW-0597">Phosphoprotein</keyword>
<evidence type="ECO:0000259" key="4">
    <source>
        <dbReference type="PROSITE" id="PS50043"/>
    </source>
</evidence>